<evidence type="ECO:0000313" key="1">
    <source>
        <dbReference type="EMBL" id="KAK2847588.1"/>
    </source>
</evidence>
<dbReference type="PANTHER" id="PTHR45913">
    <property type="entry name" value="EPM2A-INTERACTING PROTEIN 1"/>
    <property type="match status" value="1"/>
</dbReference>
<dbReference type="InterPro" id="IPR012337">
    <property type="entry name" value="RNaseH-like_sf"/>
</dbReference>
<reference evidence="1" key="1">
    <citation type="submission" date="2023-07" db="EMBL/GenBank/DDBJ databases">
        <title>Chromosome-level Genome Assembly of Striped Snakehead (Channa striata).</title>
        <authorList>
            <person name="Liu H."/>
        </authorList>
    </citation>
    <scope>NUCLEOTIDE SEQUENCE</scope>
    <source>
        <strain evidence="1">Gz</strain>
        <tissue evidence="1">Muscle</tissue>
    </source>
</reference>
<dbReference type="Proteomes" id="UP001187415">
    <property type="component" value="Unassembled WGS sequence"/>
</dbReference>
<dbReference type="EMBL" id="JAUPFM010000007">
    <property type="protein sequence ID" value="KAK2847588.1"/>
    <property type="molecule type" value="Genomic_DNA"/>
</dbReference>
<keyword evidence="2" id="KW-1185">Reference proteome</keyword>
<organism evidence="1 2">
    <name type="scientific">Channa striata</name>
    <name type="common">Snakehead murrel</name>
    <name type="synonym">Ophicephalus striatus</name>
    <dbReference type="NCBI Taxonomy" id="64152"/>
    <lineage>
        <taxon>Eukaryota</taxon>
        <taxon>Metazoa</taxon>
        <taxon>Chordata</taxon>
        <taxon>Craniata</taxon>
        <taxon>Vertebrata</taxon>
        <taxon>Euteleostomi</taxon>
        <taxon>Actinopterygii</taxon>
        <taxon>Neopterygii</taxon>
        <taxon>Teleostei</taxon>
        <taxon>Neoteleostei</taxon>
        <taxon>Acanthomorphata</taxon>
        <taxon>Anabantaria</taxon>
        <taxon>Anabantiformes</taxon>
        <taxon>Channoidei</taxon>
        <taxon>Channidae</taxon>
        <taxon>Channa</taxon>
    </lineage>
</organism>
<evidence type="ECO:0008006" key="3">
    <source>
        <dbReference type="Google" id="ProtNLM"/>
    </source>
</evidence>
<gene>
    <name evidence="1" type="ORF">Q5P01_010587</name>
</gene>
<evidence type="ECO:0000313" key="2">
    <source>
        <dbReference type="Proteomes" id="UP001187415"/>
    </source>
</evidence>
<sequence length="404" mass="45988">MNVREELLDLQSLKGQTRGKDCFVSVCEAVDDLKQPWSKVSGIITDGAPAMAGEQSGLSTLICNKVSEEGGNTLKLHCIIHQQALCAKHLKFDHVMKPVVKAINSIRSKSLHHQKFQQFLLNIQAEYGDVIYYSDVRWLSRGSAMQRFFSLREEIGRFLGEKGQPMEDLPDPVWLADLAFLVDITKHLNALNVDLLGQDAVVSQLYAHIKGFGIKLQLFQRHLSQTEPCTVHFPALKEVIDSFPKDNIGTQMMSYATAIAFLSMEFNKHFWDFEVIEKDMLLFSSPFSVDTDDAPPELQLELIELQCDDEQRGKHQQLSLVDFYGQLDKHRFPEMRTFAKKMLSLFGSTYLCEQTHSVMNLNKNRLRSRLSDSHLHDILRISTTSLKADLASLLKSRSQYNPSH</sequence>
<proteinExistence type="predicted"/>
<comment type="caution">
    <text evidence="1">The sequence shown here is derived from an EMBL/GenBank/DDBJ whole genome shotgun (WGS) entry which is preliminary data.</text>
</comment>
<dbReference type="SUPFAM" id="SSF53098">
    <property type="entry name" value="Ribonuclease H-like"/>
    <property type="match status" value="1"/>
</dbReference>
<accession>A0AA88MXT6</accession>
<dbReference type="PANTHER" id="PTHR45913:SF9">
    <property type="entry name" value="GENERAL TRANSCRIPTION FACTOR II-I REPEAT DOMAIN-CONTAINING PROTEIN 2-LIKE-RELATED"/>
    <property type="match status" value="1"/>
</dbReference>
<dbReference type="AlphaFoldDB" id="A0AA88MXT6"/>
<protein>
    <recommendedName>
        <fullName evidence="3">General transcription factor II-I repeat domain-containing protein 2-like</fullName>
    </recommendedName>
</protein>
<name>A0AA88MXT6_CHASR</name>